<gene>
    <name evidence="1" type="ORF">DGAL_LOCUS10366</name>
</gene>
<dbReference type="Proteomes" id="UP000789390">
    <property type="component" value="Unassembled WGS sequence"/>
</dbReference>
<dbReference type="EMBL" id="CAKKLH010000255">
    <property type="protein sequence ID" value="CAH0107081.1"/>
    <property type="molecule type" value="Genomic_DNA"/>
</dbReference>
<evidence type="ECO:0000313" key="2">
    <source>
        <dbReference type="Proteomes" id="UP000789390"/>
    </source>
</evidence>
<sequence length="139" mass="15646">MNASNQAPPNLGAMYRCNHSLQVAVSTGWTVRLYHNQSDPNAEAKLLKHILSAGSHIDICNVTEIIQNRNLSNNLNAMTWRWVAHDSYCCESFPPSQPFPTQRKDGLFVGWRAVPSEKLQFPCPSQCRPVNGTSDWIFC</sequence>
<accession>A0A8J2S0V3</accession>
<evidence type="ECO:0000313" key="1">
    <source>
        <dbReference type="EMBL" id="CAH0107081.1"/>
    </source>
</evidence>
<dbReference type="OrthoDB" id="204305at2759"/>
<proteinExistence type="predicted"/>
<name>A0A8J2S0V3_9CRUS</name>
<keyword evidence="2" id="KW-1185">Reference proteome</keyword>
<dbReference type="AlphaFoldDB" id="A0A8J2S0V3"/>
<comment type="caution">
    <text evidence="1">The sequence shown here is derived from an EMBL/GenBank/DDBJ whole genome shotgun (WGS) entry which is preliminary data.</text>
</comment>
<protein>
    <submittedName>
        <fullName evidence="1">Uncharacterized protein</fullName>
    </submittedName>
</protein>
<reference evidence="1" key="1">
    <citation type="submission" date="2021-11" db="EMBL/GenBank/DDBJ databases">
        <authorList>
            <person name="Schell T."/>
        </authorList>
    </citation>
    <scope>NUCLEOTIDE SEQUENCE</scope>
    <source>
        <strain evidence="1">M5</strain>
    </source>
</reference>
<organism evidence="1 2">
    <name type="scientific">Daphnia galeata</name>
    <dbReference type="NCBI Taxonomy" id="27404"/>
    <lineage>
        <taxon>Eukaryota</taxon>
        <taxon>Metazoa</taxon>
        <taxon>Ecdysozoa</taxon>
        <taxon>Arthropoda</taxon>
        <taxon>Crustacea</taxon>
        <taxon>Branchiopoda</taxon>
        <taxon>Diplostraca</taxon>
        <taxon>Cladocera</taxon>
        <taxon>Anomopoda</taxon>
        <taxon>Daphniidae</taxon>
        <taxon>Daphnia</taxon>
    </lineage>
</organism>